<keyword evidence="2" id="KW-1185">Reference proteome</keyword>
<accession>A0A026WBA0</accession>
<dbReference type="AlphaFoldDB" id="A0A026WBA0"/>
<evidence type="ECO:0000313" key="2">
    <source>
        <dbReference type="Proteomes" id="UP000053097"/>
    </source>
</evidence>
<proteinExistence type="predicted"/>
<gene>
    <name evidence="1" type="ORF">X777_06297</name>
</gene>
<dbReference type="EMBL" id="KK107293">
    <property type="protein sequence ID" value="EZA53218.1"/>
    <property type="molecule type" value="Genomic_DNA"/>
</dbReference>
<protein>
    <submittedName>
        <fullName evidence="1">Uncharacterized protein</fullName>
    </submittedName>
</protein>
<name>A0A026WBA0_OOCBI</name>
<sequence length="51" mass="5688">MAFATRANRHVPEKRVYNLASNYNSNSSMTHAESSDDYACYVLYAVEIAGV</sequence>
<evidence type="ECO:0000313" key="1">
    <source>
        <dbReference type="EMBL" id="EZA53218.1"/>
    </source>
</evidence>
<organism evidence="1 2">
    <name type="scientific">Ooceraea biroi</name>
    <name type="common">Clonal raider ant</name>
    <name type="synonym">Cerapachys biroi</name>
    <dbReference type="NCBI Taxonomy" id="2015173"/>
    <lineage>
        <taxon>Eukaryota</taxon>
        <taxon>Metazoa</taxon>
        <taxon>Ecdysozoa</taxon>
        <taxon>Arthropoda</taxon>
        <taxon>Hexapoda</taxon>
        <taxon>Insecta</taxon>
        <taxon>Pterygota</taxon>
        <taxon>Neoptera</taxon>
        <taxon>Endopterygota</taxon>
        <taxon>Hymenoptera</taxon>
        <taxon>Apocrita</taxon>
        <taxon>Aculeata</taxon>
        <taxon>Formicoidea</taxon>
        <taxon>Formicidae</taxon>
        <taxon>Dorylinae</taxon>
        <taxon>Ooceraea</taxon>
    </lineage>
</organism>
<reference evidence="1 2" key="1">
    <citation type="journal article" date="2014" name="Curr. Biol.">
        <title>The genome of the clonal raider ant Cerapachys biroi.</title>
        <authorList>
            <person name="Oxley P.R."/>
            <person name="Ji L."/>
            <person name="Fetter-Pruneda I."/>
            <person name="McKenzie S.K."/>
            <person name="Li C."/>
            <person name="Hu H."/>
            <person name="Zhang G."/>
            <person name="Kronauer D.J."/>
        </authorList>
    </citation>
    <scope>NUCLEOTIDE SEQUENCE [LARGE SCALE GENOMIC DNA]</scope>
</reference>
<dbReference type="Proteomes" id="UP000053097">
    <property type="component" value="Unassembled WGS sequence"/>
</dbReference>